<dbReference type="InterPro" id="IPR032675">
    <property type="entry name" value="LRR_dom_sf"/>
</dbReference>
<name>A0A6A7AKG4_9PLEO</name>
<dbReference type="Gene3D" id="3.80.10.10">
    <property type="entry name" value="Ribonuclease Inhibitor"/>
    <property type="match status" value="1"/>
</dbReference>
<dbReference type="Proteomes" id="UP000799424">
    <property type="component" value="Unassembled WGS sequence"/>
</dbReference>
<evidence type="ECO:0000313" key="2">
    <source>
        <dbReference type="Proteomes" id="UP000799424"/>
    </source>
</evidence>
<dbReference type="EMBL" id="MU006216">
    <property type="protein sequence ID" value="KAF2833474.1"/>
    <property type="molecule type" value="Genomic_DNA"/>
</dbReference>
<evidence type="ECO:0000313" key="1">
    <source>
        <dbReference type="EMBL" id="KAF2833474.1"/>
    </source>
</evidence>
<keyword evidence="2" id="KW-1185">Reference proteome</keyword>
<dbReference type="OrthoDB" id="3799981at2759"/>
<dbReference type="AlphaFoldDB" id="A0A6A7AKG4"/>
<protein>
    <submittedName>
        <fullName evidence="1">Uncharacterized protein</fullName>
    </submittedName>
</protein>
<proteinExistence type="predicted"/>
<organism evidence="1 2">
    <name type="scientific">Ophiobolus disseminans</name>
    <dbReference type="NCBI Taxonomy" id="1469910"/>
    <lineage>
        <taxon>Eukaryota</taxon>
        <taxon>Fungi</taxon>
        <taxon>Dikarya</taxon>
        <taxon>Ascomycota</taxon>
        <taxon>Pezizomycotina</taxon>
        <taxon>Dothideomycetes</taxon>
        <taxon>Pleosporomycetidae</taxon>
        <taxon>Pleosporales</taxon>
        <taxon>Pleosporineae</taxon>
        <taxon>Phaeosphaeriaceae</taxon>
        <taxon>Ophiobolus</taxon>
    </lineage>
</organism>
<dbReference type="SUPFAM" id="SSF52047">
    <property type="entry name" value="RNI-like"/>
    <property type="match status" value="1"/>
</dbReference>
<sequence length="498" mass="56191">MLTLPADIQFMVLDYVGFVYMHPEVIRRAGANLRHIKELIIEDEPLPVEPVSTHVGSLAASAVLEFDAANDTPGQRNYVLCRILQMFKLCVLRRFCFVSRRPLSQEALDILSETQDQLEVLQTTAHPQLHQFLGQVRSLDVHVVEDEIDAGYYLKLITESGNHIRRFHLSADMGAGYGSGLQTGAQWNRRMPNLRELWLSQMGVKNLFDPLSTAIDFAALTYLSLIQAAGADTFVSALGEASQTTGLSLEHLAVEFLFMGRQRGAGPFDQCLRYMFEACKAIKSLHVGWNPKLSSPETTLKTIQKSGHHLELLSLTNNAEAEALTSTELGIVCANCPNLKQFGYAIHDGMIIDTLELTQFLSTVSRLKNLRLLHTRFRSRRWLGITEREPDYCNPELVAPEMQRFANKIFGELRRLSCCPMLDALVVGSWQERDSEDEMNLDNDDDRIDQFCFVRAVQRDDLNRTEAVGVPVSRAILRQTQLYTDILDLDPNAGYWGQ</sequence>
<accession>A0A6A7AKG4</accession>
<gene>
    <name evidence="1" type="ORF">CC86DRAFT_415251</name>
</gene>
<reference evidence="1" key="1">
    <citation type="journal article" date="2020" name="Stud. Mycol.">
        <title>101 Dothideomycetes genomes: a test case for predicting lifestyles and emergence of pathogens.</title>
        <authorList>
            <person name="Haridas S."/>
            <person name="Albert R."/>
            <person name="Binder M."/>
            <person name="Bloem J."/>
            <person name="Labutti K."/>
            <person name="Salamov A."/>
            <person name="Andreopoulos B."/>
            <person name="Baker S."/>
            <person name="Barry K."/>
            <person name="Bills G."/>
            <person name="Bluhm B."/>
            <person name="Cannon C."/>
            <person name="Castanera R."/>
            <person name="Culley D."/>
            <person name="Daum C."/>
            <person name="Ezra D."/>
            <person name="Gonzalez J."/>
            <person name="Henrissat B."/>
            <person name="Kuo A."/>
            <person name="Liang C."/>
            <person name="Lipzen A."/>
            <person name="Lutzoni F."/>
            <person name="Magnuson J."/>
            <person name="Mondo S."/>
            <person name="Nolan M."/>
            <person name="Ohm R."/>
            <person name="Pangilinan J."/>
            <person name="Park H.-J."/>
            <person name="Ramirez L."/>
            <person name="Alfaro M."/>
            <person name="Sun H."/>
            <person name="Tritt A."/>
            <person name="Yoshinaga Y."/>
            <person name="Zwiers L.-H."/>
            <person name="Turgeon B."/>
            <person name="Goodwin S."/>
            <person name="Spatafora J."/>
            <person name="Crous P."/>
            <person name="Grigoriev I."/>
        </authorList>
    </citation>
    <scope>NUCLEOTIDE SEQUENCE</scope>
    <source>
        <strain evidence="1">CBS 113818</strain>
    </source>
</reference>